<dbReference type="PROSITE" id="PS50206">
    <property type="entry name" value="RHODANESE_3"/>
    <property type="match status" value="2"/>
</dbReference>
<dbReference type="HOGENOM" id="CLU_003291_1_2_10"/>
<dbReference type="SUPFAM" id="SSF52821">
    <property type="entry name" value="Rhodanese/Cell cycle control phosphatase"/>
    <property type="match status" value="2"/>
</dbReference>
<dbReference type="InterPro" id="IPR004099">
    <property type="entry name" value="Pyr_nucl-diS_OxRdtase_dimer"/>
</dbReference>
<evidence type="ECO:0000256" key="3">
    <source>
        <dbReference type="ARBA" id="ARBA00022630"/>
    </source>
</evidence>
<sequence length="668" mass="72734">MEKIIIVGGVAAGATAAAKVRRLSSTAAITMFEAGNDISFANCGLPYYIGGDIKSRSKLILQSPESFKEQYKVDVHVNTRVTNIDRYNKNVTTLNIRTGEINYFKYDKLLLAQGGRPVIPNIEGANLDHVFTLWTLNDMDNIHRHIEERAPKNAVVVGGGFIGLEMVEALVKRGLNVHLVEMMPHVMSVMDAETAGFIEHEMLSYGVNIHTGKGVTAISSKSVKLNDGTIINADMVLMSIGVRPTLQLAKEAGLDIGESGGLLVNEYLQTSDEHIYAAGDMIEVENRVSGRMVRIPLAGPANRQGRIAAENMLGGKHDYIGAMGTSILRVFEAVAGITGLSLKQARALGLPADSVVIHKEHHTSYYPGAENVSVMLIYNSETGEVLGGQTAGYKGADRRLDVIATAIAGNLTIHDLADIDYAYSPPLGTANDAINMAAFVAENNKSRYSSSITVGELDQWIVDHNPIVIDVRDVFEFKKGNISGAYNVPLEMLYNDLKAIPKESCVLVYDETGKKGHQALRILKSMGVEDVYNISGGFISLQRQAYAVGFQNIHVNLPELENKKINEGKGEKVADNIKETSISANLNTPLVIDVRTPVEFMGGAYPNAINISLDELERRVNELGDKDREITLYCASGARSAYAQQMLIQMGFTNVENGGGLMNMMRRK</sequence>
<evidence type="ECO:0000256" key="1">
    <source>
        <dbReference type="ARBA" id="ARBA00001974"/>
    </source>
</evidence>
<dbReference type="KEGG" id="pbt:ING2E5B_0919"/>
<dbReference type="STRING" id="1562970.ING2E5B_0919"/>
<evidence type="ECO:0000259" key="7">
    <source>
        <dbReference type="PROSITE" id="PS50206"/>
    </source>
</evidence>
<evidence type="ECO:0000313" key="8">
    <source>
        <dbReference type="EMBL" id="CEA15681.1"/>
    </source>
</evidence>
<dbReference type="Gene3D" id="3.50.50.60">
    <property type="entry name" value="FAD/NAD(P)-binding domain"/>
    <property type="match status" value="2"/>
</dbReference>
<dbReference type="PANTHER" id="PTHR43429:SF1">
    <property type="entry name" value="NAD(P)H SULFUR OXIDOREDUCTASE (COA-DEPENDENT)"/>
    <property type="match status" value="1"/>
</dbReference>
<organism evidence="8 9">
    <name type="scientific">Fermentimonas caenicola</name>
    <dbReference type="NCBI Taxonomy" id="1562970"/>
    <lineage>
        <taxon>Bacteria</taxon>
        <taxon>Pseudomonadati</taxon>
        <taxon>Bacteroidota</taxon>
        <taxon>Bacteroidia</taxon>
        <taxon>Bacteroidales</taxon>
        <taxon>Dysgonomonadaceae</taxon>
        <taxon>Fermentimonas</taxon>
    </lineage>
</organism>
<dbReference type="SUPFAM" id="SSF55424">
    <property type="entry name" value="FAD/NAD-linked reductases, dimerisation (C-terminal) domain"/>
    <property type="match status" value="1"/>
</dbReference>
<dbReference type="Pfam" id="PF02852">
    <property type="entry name" value="Pyr_redox_dim"/>
    <property type="match status" value="1"/>
</dbReference>
<dbReference type="SUPFAM" id="SSF51905">
    <property type="entry name" value="FAD/NAD(P)-binding domain"/>
    <property type="match status" value="2"/>
</dbReference>
<evidence type="ECO:0000256" key="6">
    <source>
        <dbReference type="ARBA" id="ARBA00023284"/>
    </source>
</evidence>
<dbReference type="Pfam" id="PF00581">
    <property type="entry name" value="Rhodanese"/>
    <property type="match status" value="2"/>
</dbReference>
<keyword evidence="4" id="KW-0274">FAD</keyword>
<dbReference type="GO" id="GO:0050451">
    <property type="term" value="F:CoA-disulfide reductase (NADPH) activity"/>
    <property type="evidence" value="ECO:0007669"/>
    <property type="project" value="UniProtKB-EC"/>
</dbReference>
<gene>
    <name evidence="8" type="ORF">ING2E5B_0919</name>
</gene>
<dbReference type="Gene3D" id="3.40.250.10">
    <property type="entry name" value="Rhodanese-like domain"/>
    <property type="match status" value="2"/>
</dbReference>
<keyword evidence="9" id="KW-1185">Reference proteome</keyword>
<dbReference type="AlphaFoldDB" id="A0A098BZT0"/>
<accession>A0A098BZT0</accession>
<keyword evidence="3" id="KW-0285">Flavoprotein</keyword>
<feature type="domain" description="Rhodanese" evidence="7">
    <location>
        <begin position="462"/>
        <end position="550"/>
    </location>
</feature>
<dbReference type="InterPro" id="IPR036873">
    <property type="entry name" value="Rhodanese-like_dom_sf"/>
</dbReference>
<dbReference type="OrthoDB" id="9792592at2"/>
<comment type="similarity">
    <text evidence="2">Belongs to the class-III pyridine nucleotide-disulfide oxidoreductase family.</text>
</comment>
<dbReference type="InterPro" id="IPR050260">
    <property type="entry name" value="FAD-bd_OxRdtase"/>
</dbReference>
<dbReference type="InterPro" id="IPR023753">
    <property type="entry name" value="FAD/NAD-binding_dom"/>
</dbReference>
<dbReference type="Proteomes" id="UP000032417">
    <property type="component" value="Chromosome 1"/>
</dbReference>
<keyword evidence="5 8" id="KW-0560">Oxidoreductase</keyword>
<evidence type="ECO:0000313" key="9">
    <source>
        <dbReference type="Proteomes" id="UP000032417"/>
    </source>
</evidence>
<dbReference type="EMBL" id="LN515532">
    <property type="protein sequence ID" value="CEA15681.1"/>
    <property type="molecule type" value="Genomic_DNA"/>
</dbReference>
<keyword evidence="6" id="KW-0676">Redox-active center</keyword>
<evidence type="ECO:0000256" key="2">
    <source>
        <dbReference type="ARBA" id="ARBA00009130"/>
    </source>
</evidence>
<feature type="domain" description="Rhodanese" evidence="7">
    <location>
        <begin position="585"/>
        <end position="663"/>
    </location>
</feature>
<name>A0A098BZT0_9BACT</name>
<evidence type="ECO:0000256" key="4">
    <source>
        <dbReference type="ARBA" id="ARBA00022827"/>
    </source>
</evidence>
<dbReference type="CDD" id="cd00158">
    <property type="entry name" value="RHOD"/>
    <property type="match status" value="2"/>
</dbReference>
<dbReference type="PANTHER" id="PTHR43429">
    <property type="entry name" value="PYRIDINE NUCLEOTIDE-DISULFIDE OXIDOREDUCTASE DOMAIN-CONTAINING"/>
    <property type="match status" value="1"/>
</dbReference>
<proteinExistence type="inferred from homology"/>
<dbReference type="Pfam" id="PF07992">
    <property type="entry name" value="Pyr_redox_2"/>
    <property type="match status" value="1"/>
</dbReference>
<dbReference type="PATRIC" id="fig|1562970.3.peg.911"/>
<comment type="cofactor">
    <cofactor evidence="1">
        <name>FAD</name>
        <dbReference type="ChEBI" id="CHEBI:57692"/>
    </cofactor>
</comment>
<protein>
    <submittedName>
        <fullName evidence="8">CoA-disulfide reductase</fullName>
        <ecNumber evidence="8">1.8.1.14</ecNumber>
    </submittedName>
</protein>
<dbReference type="InterPro" id="IPR036188">
    <property type="entry name" value="FAD/NAD-bd_sf"/>
</dbReference>
<dbReference type="SMART" id="SM00450">
    <property type="entry name" value="RHOD"/>
    <property type="match status" value="2"/>
</dbReference>
<dbReference type="EC" id="1.8.1.14" evidence="8"/>
<dbReference type="PRINTS" id="PR00368">
    <property type="entry name" value="FADPNR"/>
</dbReference>
<evidence type="ECO:0000256" key="5">
    <source>
        <dbReference type="ARBA" id="ARBA00023002"/>
    </source>
</evidence>
<dbReference type="InterPro" id="IPR001763">
    <property type="entry name" value="Rhodanese-like_dom"/>
</dbReference>
<dbReference type="PRINTS" id="PR00411">
    <property type="entry name" value="PNDRDTASEI"/>
</dbReference>
<reference evidence="8 9" key="1">
    <citation type="submission" date="2014-08" db="EMBL/GenBank/DDBJ databases">
        <authorList>
            <person name="Wibberg D."/>
        </authorList>
    </citation>
    <scope>NUCLEOTIDE SEQUENCE [LARGE SCALE GENOMIC DNA]</scope>
    <source>
        <strain evidence="9">ING2-E5B</strain>
    </source>
</reference>
<dbReference type="InterPro" id="IPR016156">
    <property type="entry name" value="FAD/NAD-linked_Rdtase_dimer_sf"/>
</dbReference>